<protein>
    <submittedName>
        <fullName evidence="2">Uncharacterized protein</fullName>
    </submittedName>
</protein>
<sequence length="225" mass="26041">MSTMSAHQQSLADAGSETRPPMFERGSYIPWASQFRRYLNRKRETRKDETEDDLMGDNLKHYEADIEAMNLILISIPNDIYNSVDSCQTAQEMWLRVKRLMHGTDLSDADRETRLNNEFDKFTTAPVESFVNQAVVQAGRVNIQSRNVGNDGRIARRSYNTQVDAKGHYGQDCPKPRVRDFKYFMEQMLLTKKDEARVILSNEKNYFHTADATQMEEIEELSANI</sequence>
<reference evidence="2" key="2">
    <citation type="submission" date="2022-01" db="EMBL/GenBank/DDBJ databases">
        <authorList>
            <person name="Yamashiro T."/>
            <person name="Shiraishi A."/>
            <person name="Satake H."/>
            <person name="Nakayama K."/>
        </authorList>
    </citation>
    <scope>NUCLEOTIDE SEQUENCE</scope>
</reference>
<reference evidence="2" key="1">
    <citation type="journal article" date="2022" name="Int. J. Mol. Sci.">
        <title>Draft Genome of Tanacetum Coccineum: Genomic Comparison of Closely Related Tanacetum-Family Plants.</title>
        <authorList>
            <person name="Yamashiro T."/>
            <person name="Shiraishi A."/>
            <person name="Nakayama K."/>
            <person name="Satake H."/>
        </authorList>
    </citation>
    <scope>NUCLEOTIDE SEQUENCE</scope>
</reference>
<keyword evidence="3" id="KW-1185">Reference proteome</keyword>
<feature type="compositionally biased region" description="Polar residues" evidence="1">
    <location>
        <begin position="1"/>
        <end position="11"/>
    </location>
</feature>
<evidence type="ECO:0000256" key="1">
    <source>
        <dbReference type="SAM" id="MobiDB-lite"/>
    </source>
</evidence>
<dbReference type="Proteomes" id="UP001151760">
    <property type="component" value="Unassembled WGS sequence"/>
</dbReference>
<evidence type="ECO:0000313" key="3">
    <source>
        <dbReference type="Proteomes" id="UP001151760"/>
    </source>
</evidence>
<proteinExistence type="predicted"/>
<comment type="caution">
    <text evidence="2">The sequence shown here is derived from an EMBL/GenBank/DDBJ whole genome shotgun (WGS) entry which is preliminary data.</text>
</comment>
<accession>A0ABQ5G3P2</accession>
<gene>
    <name evidence="2" type="ORF">Tco_1029536</name>
</gene>
<dbReference type="EMBL" id="BQNB010018060">
    <property type="protein sequence ID" value="GJT70250.1"/>
    <property type="molecule type" value="Genomic_DNA"/>
</dbReference>
<evidence type="ECO:0000313" key="2">
    <source>
        <dbReference type="EMBL" id="GJT70250.1"/>
    </source>
</evidence>
<feature type="region of interest" description="Disordered" evidence="1">
    <location>
        <begin position="1"/>
        <end position="24"/>
    </location>
</feature>
<organism evidence="2 3">
    <name type="scientific">Tanacetum coccineum</name>
    <dbReference type="NCBI Taxonomy" id="301880"/>
    <lineage>
        <taxon>Eukaryota</taxon>
        <taxon>Viridiplantae</taxon>
        <taxon>Streptophyta</taxon>
        <taxon>Embryophyta</taxon>
        <taxon>Tracheophyta</taxon>
        <taxon>Spermatophyta</taxon>
        <taxon>Magnoliopsida</taxon>
        <taxon>eudicotyledons</taxon>
        <taxon>Gunneridae</taxon>
        <taxon>Pentapetalae</taxon>
        <taxon>asterids</taxon>
        <taxon>campanulids</taxon>
        <taxon>Asterales</taxon>
        <taxon>Asteraceae</taxon>
        <taxon>Asteroideae</taxon>
        <taxon>Anthemideae</taxon>
        <taxon>Anthemidinae</taxon>
        <taxon>Tanacetum</taxon>
    </lineage>
</organism>
<name>A0ABQ5G3P2_9ASTR</name>